<reference evidence="1 2" key="1">
    <citation type="submission" date="2020-04" db="EMBL/GenBank/DDBJ databases">
        <title>MicrobeNet Type strains.</title>
        <authorList>
            <person name="Nicholson A.C."/>
        </authorList>
    </citation>
    <scope>NUCLEOTIDE SEQUENCE [LARGE SCALE GENOMIC DNA]</scope>
    <source>
        <strain evidence="1 2">DSM 44445</strain>
    </source>
</reference>
<organism evidence="1 2">
    <name type="scientific">Nocardia veterana</name>
    <dbReference type="NCBI Taxonomy" id="132249"/>
    <lineage>
        <taxon>Bacteria</taxon>
        <taxon>Bacillati</taxon>
        <taxon>Actinomycetota</taxon>
        <taxon>Actinomycetes</taxon>
        <taxon>Mycobacteriales</taxon>
        <taxon>Nocardiaceae</taxon>
        <taxon>Nocardia</taxon>
    </lineage>
</organism>
<gene>
    <name evidence="1" type="ORF">HGA07_16360</name>
</gene>
<dbReference type="Proteomes" id="UP000523447">
    <property type="component" value="Unassembled WGS sequence"/>
</dbReference>
<evidence type="ECO:0000313" key="1">
    <source>
        <dbReference type="EMBL" id="NKY87199.1"/>
    </source>
</evidence>
<name>A0A7X6RJ39_9NOCA</name>
<dbReference type="SUPFAM" id="SSF48452">
    <property type="entry name" value="TPR-like"/>
    <property type="match status" value="1"/>
</dbReference>
<dbReference type="AlphaFoldDB" id="A0A7X6RJ39"/>
<proteinExistence type="predicted"/>
<keyword evidence="2" id="KW-1185">Reference proteome</keyword>
<dbReference type="RefSeq" id="WP_157171425.1">
    <property type="nucleotide sequence ID" value="NZ_CAWPHS010000008.1"/>
</dbReference>
<dbReference type="Gene3D" id="1.10.260.40">
    <property type="entry name" value="lambda repressor-like DNA-binding domains"/>
    <property type="match status" value="1"/>
</dbReference>
<sequence>MSDEDSGLVWETTEFQRLLAAHRPGQAFALIRRAHQLSQAEFGVLLHWDRSHTGRVEREEVGTLFDVRELIRVADTLGVPRRSLVPLLLGTAEIGSIEGTDGDEGADVDRRQFGLTLFGAAVASATGFPAAASASAAGTSQTVGTNHVQYINDVADQFWAHDSEFGSGGLVEAALKQSAIARQLLDHGTYDAATGRELARAAGSLVDCTGWLAFDSGDQKTARQCFTEALILAERSGDMFLWSNVMDDLRHQAWRVGSMREALQLSLRISDAIRPIRSTRLHALHAAREAVAYAAVGDARESEQAINRALREVDRGFDDAEDPIWLSFVTPAEIQSITAQARTCLGQHDKAVDFYRSSVGATTQPRDEASYRAYYASSLARLGDHSMAVTEGLSALSLLENTVKSRRLVAELKPTRQVAERVGSDEAADFIHRFDKLVKV</sequence>
<dbReference type="InterPro" id="IPR011990">
    <property type="entry name" value="TPR-like_helical_dom_sf"/>
</dbReference>
<dbReference type="PROSITE" id="PS00018">
    <property type="entry name" value="EF_HAND_1"/>
    <property type="match status" value="1"/>
</dbReference>
<accession>A0A7X6RJ39</accession>
<dbReference type="SUPFAM" id="SSF47413">
    <property type="entry name" value="lambda repressor-like DNA-binding domains"/>
    <property type="match status" value="1"/>
</dbReference>
<dbReference type="InterPro" id="IPR018247">
    <property type="entry name" value="EF_Hand_1_Ca_BS"/>
</dbReference>
<evidence type="ECO:0000313" key="2">
    <source>
        <dbReference type="Proteomes" id="UP000523447"/>
    </source>
</evidence>
<dbReference type="InterPro" id="IPR010982">
    <property type="entry name" value="Lambda_DNA-bd_dom_sf"/>
</dbReference>
<dbReference type="GO" id="GO:0003677">
    <property type="term" value="F:DNA binding"/>
    <property type="evidence" value="ECO:0007669"/>
    <property type="project" value="InterPro"/>
</dbReference>
<dbReference type="EMBL" id="JAAXPE010000016">
    <property type="protein sequence ID" value="NKY87199.1"/>
    <property type="molecule type" value="Genomic_DNA"/>
</dbReference>
<protein>
    <submittedName>
        <fullName evidence="1">Helix-turn-helix transcriptional regulator</fullName>
    </submittedName>
</protein>
<dbReference type="Gene3D" id="1.25.40.10">
    <property type="entry name" value="Tetratricopeptide repeat domain"/>
    <property type="match status" value="1"/>
</dbReference>
<comment type="caution">
    <text evidence="1">The sequence shown here is derived from an EMBL/GenBank/DDBJ whole genome shotgun (WGS) entry which is preliminary data.</text>
</comment>